<dbReference type="PANTHER" id="PTHR40048">
    <property type="entry name" value="RHAMNOSYL O-METHYLTRANSFERASE"/>
    <property type="match status" value="1"/>
</dbReference>
<evidence type="ECO:0000256" key="2">
    <source>
        <dbReference type="ARBA" id="ARBA00022679"/>
    </source>
</evidence>
<name>A0A443LRW4_9RHOB</name>
<dbReference type="Pfam" id="PF04989">
    <property type="entry name" value="RMNT_CmcI"/>
    <property type="match status" value="1"/>
</dbReference>
<protein>
    <submittedName>
        <fullName evidence="3">Uncharacterized protein</fullName>
    </submittedName>
</protein>
<dbReference type="Pfam" id="PF13578">
    <property type="entry name" value="Methyltransf_24"/>
    <property type="match status" value="1"/>
</dbReference>
<organism evidence="3 4">
    <name type="scientific">Paenirhodobacter ferrireducens</name>
    <dbReference type="NCBI Taxonomy" id="1215032"/>
    <lineage>
        <taxon>Bacteria</taxon>
        <taxon>Pseudomonadati</taxon>
        <taxon>Pseudomonadota</taxon>
        <taxon>Alphaproteobacteria</taxon>
        <taxon>Rhodobacterales</taxon>
        <taxon>Rhodobacter group</taxon>
        <taxon>Paenirhodobacter</taxon>
    </lineage>
</organism>
<dbReference type="GO" id="GO:0005886">
    <property type="term" value="C:plasma membrane"/>
    <property type="evidence" value="ECO:0007669"/>
    <property type="project" value="TreeGrafter"/>
</dbReference>
<evidence type="ECO:0000256" key="1">
    <source>
        <dbReference type="ARBA" id="ARBA00022603"/>
    </source>
</evidence>
<dbReference type="AlphaFoldDB" id="A0A443LRW4"/>
<dbReference type="RefSeq" id="WP_128147609.1">
    <property type="nucleotide sequence ID" value="NZ_SAVB01000003.1"/>
</dbReference>
<sequence>MFQFWPSVVKPILEAAKARRVIEIGVDRGRTSRLLASWAQTAGARVELVDPEPSLDMEGLQDRFAGAVFVHRRPSLEVLGDLLPADVVLIDGDHNWYTVYHELEMIYGTQGPVDAHAPITICHDVEWPYGRRDLYYCPDRIPEKDRQEFRIGGVLPRERGLSPGGYNAGSFHAIHEGGPRNGVRTAIEDFLLPRSEEFRVVWLPLLFGLAVIVPRARLETTAALAAVLESLDLSRPLRNLCKIAELERLDGNRPKLLPAGSGPRPGTGARNFSSALPDDVLTALLKGSLGYRYKDRAMLLNPLDMANYLALLGQLKPAAVIEIGSLEGGRTEWLADTMAALGLEVRVISVDLMPRVPSSHPGIDARVGDARNLAQVLSPDDVRSLGHPLLVIEDSAHDEETCTAVLDYFDPLLTAGDYMVIEDGAFRSDSDTPSGSSVLSPPSRAIDAFLARRSQDYEIDARFCDRFGYNATFNFNGWLRRR</sequence>
<accession>A0A443LRW4</accession>
<dbReference type="GO" id="GO:0032259">
    <property type="term" value="P:methylation"/>
    <property type="evidence" value="ECO:0007669"/>
    <property type="project" value="UniProtKB-KW"/>
</dbReference>
<dbReference type="OrthoDB" id="7690777at2"/>
<keyword evidence="2" id="KW-0808">Transferase</keyword>
<reference evidence="3 4" key="1">
    <citation type="submission" date="2019-01" db="EMBL/GenBank/DDBJ databases">
        <title>Sinorhodobacter populi sp. nov. isolated from the symptomatic bark tissue of Populus euramericana canker.</title>
        <authorList>
            <person name="Xu G."/>
        </authorList>
    </citation>
    <scope>NUCLEOTIDE SEQUENCE [LARGE SCALE GENOMIC DNA]</scope>
    <source>
        <strain evidence="3 4">CCTCC AB2012026</strain>
    </source>
</reference>
<dbReference type="InterPro" id="IPR007072">
    <property type="entry name" value="RNMT_CmcI"/>
</dbReference>
<comment type="caution">
    <text evidence="3">The sequence shown here is derived from an EMBL/GenBank/DDBJ whole genome shotgun (WGS) entry which is preliminary data.</text>
</comment>
<evidence type="ECO:0000313" key="4">
    <source>
        <dbReference type="Proteomes" id="UP000286594"/>
    </source>
</evidence>
<dbReference type="GO" id="GO:0071770">
    <property type="term" value="P:DIM/DIP cell wall layer assembly"/>
    <property type="evidence" value="ECO:0007669"/>
    <property type="project" value="TreeGrafter"/>
</dbReference>
<gene>
    <name evidence="3" type="ORF">EOW65_03470</name>
</gene>
<dbReference type="PANTHER" id="PTHR40048:SF1">
    <property type="entry name" value="RHAMNOSYL O-METHYLTRANSFERASE"/>
    <property type="match status" value="1"/>
</dbReference>
<dbReference type="Gene3D" id="3.40.50.150">
    <property type="entry name" value="Vaccinia Virus protein VP39"/>
    <property type="match status" value="2"/>
</dbReference>
<dbReference type="SUPFAM" id="SSF53335">
    <property type="entry name" value="S-adenosyl-L-methionine-dependent methyltransferases"/>
    <property type="match status" value="2"/>
</dbReference>
<evidence type="ECO:0000313" key="3">
    <source>
        <dbReference type="EMBL" id="RWR51923.1"/>
    </source>
</evidence>
<dbReference type="GO" id="GO:0008610">
    <property type="term" value="P:lipid biosynthetic process"/>
    <property type="evidence" value="ECO:0007669"/>
    <property type="project" value="InterPro"/>
</dbReference>
<keyword evidence="1" id="KW-0489">Methyltransferase</keyword>
<dbReference type="InterPro" id="IPR029063">
    <property type="entry name" value="SAM-dependent_MTases_sf"/>
</dbReference>
<dbReference type="Proteomes" id="UP000286594">
    <property type="component" value="Unassembled WGS sequence"/>
</dbReference>
<keyword evidence="4" id="KW-1185">Reference proteome</keyword>
<dbReference type="EMBL" id="SAVB01000003">
    <property type="protein sequence ID" value="RWR51923.1"/>
    <property type="molecule type" value="Genomic_DNA"/>
</dbReference>
<proteinExistence type="predicted"/>
<dbReference type="GO" id="GO:0008168">
    <property type="term" value="F:methyltransferase activity"/>
    <property type="evidence" value="ECO:0007669"/>
    <property type="project" value="UniProtKB-KW"/>
</dbReference>